<evidence type="ECO:0000313" key="3">
    <source>
        <dbReference type="EMBL" id="MBC8627942.1"/>
    </source>
</evidence>
<evidence type="ECO:0000259" key="2">
    <source>
        <dbReference type="Pfam" id="PF12773"/>
    </source>
</evidence>
<dbReference type="SUPFAM" id="SSF69304">
    <property type="entry name" value="Tricorn protease N-terminal domain"/>
    <property type="match status" value="1"/>
</dbReference>
<organism evidence="3 4">
    <name type="scientific">Blautia stercoris</name>
    <dbReference type="NCBI Taxonomy" id="871664"/>
    <lineage>
        <taxon>Bacteria</taxon>
        <taxon>Bacillati</taxon>
        <taxon>Bacillota</taxon>
        <taxon>Clostridia</taxon>
        <taxon>Lachnospirales</taxon>
        <taxon>Lachnospiraceae</taxon>
        <taxon>Blautia</taxon>
    </lineage>
</organism>
<comment type="caution">
    <text evidence="3">The sequence shown here is derived from an EMBL/GenBank/DDBJ whole genome shotgun (WGS) entry which is preliminary data.</text>
</comment>
<keyword evidence="1" id="KW-0812">Transmembrane</keyword>
<dbReference type="InterPro" id="IPR025874">
    <property type="entry name" value="DZR"/>
</dbReference>
<dbReference type="Proteomes" id="UP000661649">
    <property type="component" value="Unassembled WGS sequence"/>
</dbReference>
<evidence type="ECO:0000313" key="4">
    <source>
        <dbReference type="Proteomes" id="UP000661649"/>
    </source>
</evidence>
<proteinExistence type="predicted"/>
<keyword evidence="1" id="KW-0472">Membrane</keyword>
<protein>
    <submittedName>
        <fullName evidence="3">Zinc ribbon domain-containing protein</fullName>
    </submittedName>
</protein>
<dbReference type="Pfam" id="PF12773">
    <property type="entry name" value="DZR"/>
    <property type="match status" value="1"/>
</dbReference>
<feature type="transmembrane region" description="Helical" evidence="1">
    <location>
        <begin position="84"/>
        <end position="105"/>
    </location>
</feature>
<name>A0ABR7P971_9FIRM</name>
<dbReference type="EMBL" id="JACRTP010000001">
    <property type="protein sequence ID" value="MBC8627942.1"/>
    <property type="molecule type" value="Genomic_DNA"/>
</dbReference>
<feature type="domain" description="DZANK-type" evidence="2">
    <location>
        <begin position="3"/>
        <end position="61"/>
    </location>
</feature>
<gene>
    <name evidence="3" type="ORF">H8712_04795</name>
</gene>
<keyword evidence="4" id="KW-1185">Reference proteome</keyword>
<sequence>MKCINCGCELPEGARFCGNCGTPQPEHQQEEQQSGQQVQQRFCPHCGGANDADAVFCSICGKDMNGDGQPVVEETMSKKVPKKLIVGAVGVVAAVVVIGGVVKIVGGLGGSKSDSYITYVKDGYINQSDIEHYKKKPVEYQGRYGSTSDDGENYSAGVSYSKDGKYICYPTDVNYGDDGIEFRLNMQKVGKTEEPVKIDSSVTSYTILDNNKILYKKAGNDTLYINDKKGNKEKIASDVNYFYLDSDQKNIVWSESNGDGTINVCQQDVALKKEKKTLAKDVDSFYASSDLKYVVVQEQDTLYMVENFGEKQKIASGVEDVSYDGLDNGGIYYTKSSEETLSAEDVVEDDCADSDATIEEPDREDYKVEKIEKNDWTGKYEKVESVDEDAYDAAYEKYYDKENRDEIRDALEDYEISTPVEKLYYVKDGKETQVDATVAQMYYYTGDWKGIVYSRYNMDDVPKLKISEIDSASSIESDYYQMLSESAQTCVYTEKDKTVVLDENLATVWGVDADSKTGYGVKMQDSGSEDEDATYNLYSFSVDNNSDGKCKLISEDVAYYQELIKDGDVYYLKDTDSDGNGDLYCNDKNIDSDVKSGTLYTVPDSDNVLYAVDYNSSNNSATLKMYDGKKDKIIADDVYSYLPIDEKHIALLIDYSMKSYRGDLQYYLGKEELKSIDEDVSFIFGGKEIY</sequence>
<accession>A0ABR7P971</accession>
<evidence type="ECO:0000256" key="1">
    <source>
        <dbReference type="SAM" id="Phobius"/>
    </source>
</evidence>
<keyword evidence="1" id="KW-1133">Transmembrane helix</keyword>
<dbReference type="RefSeq" id="WP_187558312.1">
    <property type="nucleotide sequence ID" value="NZ_JACRTP010000001.1"/>
</dbReference>
<reference evidence="3 4" key="1">
    <citation type="submission" date="2020-08" db="EMBL/GenBank/DDBJ databases">
        <title>Genome public.</title>
        <authorList>
            <person name="Liu C."/>
            <person name="Sun Q."/>
        </authorList>
    </citation>
    <scope>NUCLEOTIDE SEQUENCE [LARGE SCALE GENOMIC DNA]</scope>
    <source>
        <strain evidence="3 4">3_YM_SP_D4_24.mj</strain>
    </source>
</reference>